<dbReference type="Ensembl" id="ENSLLTT00000016687.1">
    <property type="protein sequence ID" value="ENSLLTP00000016073.1"/>
    <property type="gene ID" value="ENSLLTG00000012293.1"/>
</dbReference>
<accession>A0A8C5SG67</accession>
<dbReference type="AlphaFoldDB" id="A0A8C5SG67"/>
<keyword evidence="3" id="KW-1185">Reference proteome</keyword>
<protein>
    <submittedName>
        <fullName evidence="2">Uncharacterized protein</fullName>
    </submittedName>
</protein>
<sequence>MVLASSLHQMQNPQPSESSPDSLTGPQSCPLSDFAAICTGWSHQAYYLCLFVKGLQIVCKLKEWNILE</sequence>
<reference evidence="2" key="2">
    <citation type="submission" date="2025-09" db="UniProtKB">
        <authorList>
            <consortium name="Ensembl"/>
        </authorList>
    </citation>
    <scope>IDENTIFICATION</scope>
</reference>
<proteinExistence type="predicted"/>
<reference evidence="2" key="1">
    <citation type="submission" date="2025-08" db="UniProtKB">
        <authorList>
            <consortium name="Ensembl"/>
        </authorList>
    </citation>
    <scope>IDENTIFICATION</scope>
</reference>
<organism evidence="2 3">
    <name type="scientific">Laticauda laticaudata</name>
    <name type="common">Blue-ringed sea krait</name>
    <name type="synonym">Blue-lipped sea krait</name>
    <dbReference type="NCBI Taxonomy" id="8630"/>
    <lineage>
        <taxon>Eukaryota</taxon>
        <taxon>Metazoa</taxon>
        <taxon>Chordata</taxon>
        <taxon>Craniata</taxon>
        <taxon>Vertebrata</taxon>
        <taxon>Euteleostomi</taxon>
        <taxon>Lepidosauria</taxon>
        <taxon>Squamata</taxon>
        <taxon>Bifurcata</taxon>
        <taxon>Unidentata</taxon>
        <taxon>Episquamata</taxon>
        <taxon>Toxicofera</taxon>
        <taxon>Serpentes</taxon>
        <taxon>Colubroidea</taxon>
        <taxon>Elapidae</taxon>
        <taxon>Laticaudinae</taxon>
        <taxon>Laticauda</taxon>
    </lineage>
</organism>
<evidence type="ECO:0000313" key="3">
    <source>
        <dbReference type="Proteomes" id="UP000694406"/>
    </source>
</evidence>
<evidence type="ECO:0000256" key="1">
    <source>
        <dbReference type="SAM" id="MobiDB-lite"/>
    </source>
</evidence>
<evidence type="ECO:0000313" key="2">
    <source>
        <dbReference type="Ensembl" id="ENSLLTP00000016073.1"/>
    </source>
</evidence>
<dbReference type="Proteomes" id="UP000694406">
    <property type="component" value="Unplaced"/>
</dbReference>
<name>A0A8C5SG67_LATLA</name>
<feature type="region of interest" description="Disordered" evidence="1">
    <location>
        <begin position="1"/>
        <end position="27"/>
    </location>
</feature>